<organism evidence="1 2">
    <name type="scientific">Chitinophaga eiseniae</name>
    <dbReference type="NCBI Taxonomy" id="634771"/>
    <lineage>
        <taxon>Bacteria</taxon>
        <taxon>Pseudomonadati</taxon>
        <taxon>Bacteroidota</taxon>
        <taxon>Chitinophagia</taxon>
        <taxon>Chitinophagales</taxon>
        <taxon>Chitinophagaceae</taxon>
        <taxon>Chitinophaga</taxon>
    </lineage>
</organism>
<protein>
    <submittedName>
        <fullName evidence="1">Uncharacterized protein</fullName>
    </submittedName>
</protein>
<reference evidence="2" key="1">
    <citation type="submission" date="2017-02" db="EMBL/GenBank/DDBJ databases">
        <authorList>
            <person name="Varghese N."/>
            <person name="Submissions S."/>
        </authorList>
    </citation>
    <scope>NUCLEOTIDE SEQUENCE [LARGE SCALE GENOMIC DNA]</scope>
    <source>
        <strain evidence="2">DSM 22224</strain>
    </source>
</reference>
<accession>A0A1T4RVF5</accession>
<dbReference type="Proteomes" id="UP000190367">
    <property type="component" value="Unassembled WGS sequence"/>
</dbReference>
<gene>
    <name evidence="1" type="ORF">SAMN04488128_1021521</name>
</gene>
<name>A0A1T4RVF5_9BACT</name>
<dbReference type="EMBL" id="FUWZ01000002">
    <property type="protein sequence ID" value="SKA19953.1"/>
    <property type="molecule type" value="Genomic_DNA"/>
</dbReference>
<proteinExistence type="predicted"/>
<keyword evidence="2" id="KW-1185">Reference proteome</keyword>
<dbReference type="AlphaFoldDB" id="A0A1T4RVF5"/>
<sequence length="83" mass="9410">MAGFGAQVIIQSLLLEAPGFTGKPFNTVTVYRMGKTPGGGAKAYLHRIFVYRQLLHGQVNDTERENRKRFSFTKKRFNKFSAL</sequence>
<evidence type="ECO:0000313" key="1">
    <source>
        <dbReference type="EMBL" id="SKA19953.1"/>
    </source>
</evidence>
<evidence type="ECO:0000313" key="2">
    <source>
        <dbReference type="Proteomes" id="UP000190367"/>
    </source>
</evidence>